<feature type="chain" id="PRO_5047360510" evidence="1">
    <location>
        <begin position="20"/>
        <end position="200"/>
    </location>
</feature>
<keyword evidence="1" id="KW-0732">Signal</keyword>
<gene>
    <name evidence="2" type="ORF">Ga0058931_0622</name>
</gene>
<dbReference type="EMBL" id="FBYC01000003">
    <property type="protein sequence ID" value="CUX79926.1"/>
    <property type="molecule type" value="Genomic_DNA"/>
</dbReference>
<feature type="signal peptide" evidence="1">
    <location>
        <begin position="1"/>
        <end position="19"/>
    </location>
</feature>
<name>A0ABP2BW15_9RHOB</name>
<accession>A0ABP2BW15</accession>
<sequence length="200" mass="22045">MFRLALALCAMAFPMDLLAQTHGHSPYAGLEGREIKSLSEADLEDLRLGRGWGLALAAELNGVPGPAHLLELQAELGLDAGQVAAIEDLFEPPRVYRRAKLSENCPLWNRIERRPRSRIHPSSASVRCGLLRSTATNIEATQQRMLRSPANWAVRQTVFAIGFGRPSVMVASGRDRPALRRLGSKSLSVKCVSFGKRTRY</sequence>
<evidence type="ECO:0000313" key="2">
    <source>
        <dbReference type="EMBL" id="CUX79926.1"/>
    </source>
</evidence>
<evidence type="ECO:0000313" key="3">
    <source>
        <dbReference type="Proteomes" id="UP000182045"/>
    </source>
</evidence>
<comment type="caution">
    <text evidence="2">The sequence shown here is derived from an EMBL/GenBank/DDBJ whole genome shotgun (WGS) entry which is preliminary data.</text>
</comment>
<organism evidence="2 3">
    <name type="scientific">Roseibaca calidilacus</name>
    <dbReference type="NCBI Taxonomy" id="1666912"/>
    <lineage>
        <taxon>Bacteria</taxon>
        <taxon>Pseudomonadati</taxon>
        <taxon>Pseudomonadota</taxon>
        <taxon>Alphaproteobacteria</taxon>
        <taxon>Rhodobacterales</taxon>
        <taxon>Paracoccaceae</taxon>
        <taxon>Roseinatronobacter</taxon>
    </lineage>
</organism>
<reference evidence="2 3" key="1">
    <citation type="submission" date="2016-01" db="EMBL/GenBank/DDBJ databases">
        <authorList>
            <person name="Varghese N."/>
        </authorList>
    </citation>
    <scope>NUCLEOTIDE SEQUENCE [LARGE SCALE GENOMIC DNA]</scope>
    <source>
        <strain evidence="2 3">HL-91</strain>
    </source>
</reference>
<proteinExistence type="predicted"/>
<protein>
    <submittedName>
        <fullName evidence="2">Uncharacterized protein</fullName>
    </submittedName>
</protein>
<dbReference type="Proteomes" id="UP000182045">
    <property type="component" value="Unassembled WGS sequence"/>
</dbReference>
<keyword evidence="3" id="KW-1185">Reference proteome</keyword>
<evidence type="ECO:0000256" key="1">
    <source>
        <dbReference type="SAM" id="SignalP"/>
    </source>
</evidence>